<feature type="transmembrane region" description="Helical" evidence="1">
    <location>
        <begin position="62"/>
        <end position="82"/>
    </location>
</feature>
<gene>
    <name evidence="2" type="ORF">F4553_003935</name>
</gene>
<accession>A0A841BT27</accession>
<keyword evidence="1" id="KW-1133">Transmembrane helix</keyword>
<keyword evidence="1" id="KW-0472">Membrane</keyword>
<keyword evidence="3" id="KW-1185">Reference proteome</keyword>
<dbReference type="AlphaFoldDB" id="A0A841BT27"/>
<reference evidence="2 3" key="1">
    <citation type="submission" date="2020-08" db="EMBL/GenBank/DDBJ databases">
        <title>Sequencing the genomes of 1000 actinobacteria strains.</title>
        <authorList>
            <person name="Klenk H.-P."/>
        </authorList>
    </citation>
    <scope>NUCLEOTIDE SEQUENCE [LARGE SCALE GENOMIC DNA]</scope>
    <source>
        <strain evidence="2 3">DSM 45362</strain>
    </source>
</reference>
<proteinExistence type="predicted"/>
<name>A0A841BT27_9ACTN</name>
<evidence type="ECO:0000313" key="2">
    <source>
        <dbReference type="EMBL" id="MBB5870556.1"/>
    </source>
</evidence>
<keyword evidence="1" id="KW-0812">Transmembrane</keyword>
<sequence>MIALVFVGMSVFFVIFAFGFTDALTTPLDTGEPDLIGFPGAADPIGPDVGAVDSAGSLAAGVFKMIGLCGVPFALVGCYLLLRIWREAAWLDGTVLTRRGAFLSRAVDLSTAEIAMGGINYSQHHDHGTHHQRSTVRVPALVATDQRSGRITKLPLRGQGLDLLPSGQLAALADALDQNRSAAVERARAIGAHLRSLAADPLAY</sequence>
<evidence type="ECO:0000256" key="1">
    <source>
        <dbReference type="SAM" id="Phobius"/>
    </source>
</evidence>
<evidence type="ECO:0000313" key="3">
    <source>
        <dbReference type="Proteomes" id="UP000587527"/>
    </source>
</evidence>
<dbReference type="RefSeq" id="WP_184838036.1">
    <property type="nucleotide sequence ID" value="NZ_JACHMN010000002.1"/>
</dbReference>
<organism evidence="2 3">
    <name type="scientific">Allocatelliglobosispora scoriae</name>
    <dbReference type="NCBI Taxonomy" id="643052"/>
    <lineage>
        <taxon>Bacteria</taxon>
        <taxon>Bacillati</taxon>
        <taxon>Actinomycetota</taxon>
        <taxon>Actinomycetes</taxon>
        <taxon>Micromonosporales</taxon>
        <taxon>Micromonosporaceae</taxon>
        <taxon>Allocatelliglobosispora</taxon>
    </lineage>
</organism>
<comment type="caution">
    <text evidence="2">The sequence shown here is derived from an EMBL/GenBank/DDBJ whole genome shotgun (WGS) entry which is preliminary data.</text>
</comment>
<dbReference type="Proteomes" id="UP000587527">
    <property type="component" value="Unassembled WGS sequence"/>
</dbReference>
<dbReference type="EMBL" id="JACHMN010000002">
    <property type="protein sequence ID" value="MBB5870556.1"/>
    <property type="molecule type" value="Genomic_DNA"/>
</dbReference>
<protein>
    <submittedName>
        <fullName evidence="2">Uncharacterized protein</fullName>
    </submittedName>
</protein>